<dbReference type="Gene3D" id="3.40.390.10">
    <property type="entry name" value="Collagenase (Catalytic Domain)"/>
    <property type="match status" value="1"/>
</dbReference>
<name>A0A7X5TQ49_9GAMM</name>
<dbReference type="Pfam" id="PF13583">
    <property type="entry name" value="Reprolysin_4"/>
    <property type="match status" value="1"/>
</dbReference>
<dbReference type="RefSeq" id="WP_166699807.1">
    <property type="nucleotide sequence ID" value="NZ_JAAQTL010000001.1"/>
</dbReference>
<dbReference type="InterPro" id="IPR001590">
    <property type="entry name" value="Peptidase_M12B"/>
</dbReference>
<dbReference type="GO" id="GO:0006508">
    <property type="term" value="P:proteolysis"/>
    <property type="evidence" value="ECO:0007669"/>
    <property type="project" value="InterPro"/>
</dbReference>
<dbReference type="Proteomes" id="UP000518878">
    <property type="component" value="Unassembled WGS sequence"/>
</dbReference>
<evidence type="ECO:0000256" key="1">
    <source>
        <dbReference type="SAM" id="MobiDB-lite"/>
    </source>
</evidence>
<evidence type="ECO:0000313" key="4">
    <source>
        <dbReference type="EMBL" id="NID16141.1"/>
    </source>
</evidence>
<sequence>MPTPHPLLYTLPGVLLLASSPARADQALWRDAPAIPADPSARGSDLPASARRVVLVGDAFEAVAKRMRKSATPSSIELPLPSGGTSEFRLESSGVLPPGLAARYPELKSMKGEDAEGRHVRIDIGPNGISAAVTDAGGDWLLRPETPEASKARSVDRRHAVFRRAAARKRPYREEPGPHDAAARPGEQRSAAGPAMSTVRRTFRIALTATPSYTQSQGGTRAQTLQSMAATINRVNRIFERDFGVHLVLAEDSDKLIFTKEGPDPFGDLTTDDRFYDAKLVERNVEVVAQVLADDAFDIGHALDARQDAGLVGEIGNTCMRWTGKPEDRARSKAAGMTGSTRPFGDPFHVDFVAHELGHQFGAHHTFNGCGRFSESSGVELEPGSGSTVMGYAGLCYGHNLQDNADDYFHGASIQEVAAWLSGEGGACAASEANRSRAPWLDTEGWRQPMLVPAHTPFRLSGIARFAAPGAKPSYTFEQMDPGKPQDETTLSDRGTGPLFRSRKPNAQGEQTFPAMPVLLGDEKLGLGDALPTRHRDLRFRMTVRDEREDRPSPVVSAERVVTVIDTGRPFAITAPNASAILQRGKRRVVRWNVAGTVKAPIACRSVRIDLSVDGGRTFLETPLASAAPNQGRATVEIPAGIDASQAARLRVACADGRFFALSPSIRVR</sequence>
<dbReference type="SUPFAM" id="SSF55486">
    <property type="entry name" value="Metalloproteases ('zincins'), catalytic domain"/>
    <property type="match status" value="1"/>
</dbReference>
<organism evidence="4 5">
    <name type="scientific">Luteibacter yeojuensis</name>
    <dbReference type="NCBI Taxonomy" id="345309"/>
    <lineage>
        <taxon>Bacteria</taxon>
        <taxon>Pseudomonadati</taxon>
        <taxon>Pseudomonadota</taxon>
        <taxon>Gammaproteobacteria</taxon>
        <taxon>Lysobacterales</taxon>
        <taxon>Rhodanobacteraceae</taxon>
        <taxon>Luteibacter</taxon>
    </lineage>
</organism>
<gene>
    <name evidence="4" type="ORF">HBF32_11790</name>
</gene>
<comment type="caution">
    <text evidence="4">The sequence shown here is derived from an EMBL/GenBank/DDBJ whole genome shotgun (WGS) entry which is preliminary data.</text>
</comment>
<dbReference type="GO" id="GO:0004222">
    <property type="term" value="F:metalloendopeptidase activity"/>
    <property type="evidence" value="ECO:0007669"/>
    <property type="project" value="InterPro"/>
</dbReference>
<proteinExistence type="predicted"/>
<accession>A0A7X5TQ49</accession>
<dbReference type="InterPro" id="IPR024079">
    <property type="entry name" value="MetalloPept_cat_dom_sf"/>
</dbReference>
<feature type="region of interest" description="Disordered" evidence="1">
    <location>
        <begin position="473"/>
        <end position="508"/>
    </location>
</feature>
<keyword evidence="5" id="KW-1185">Reference proteome</keyword>
<dbReference type="AlphaFoldDB" id="A0A7X5TQ49"/>
<feature type="chain" id="PRO_5031424925" description="Peptidase M12B domain-containing protein" evidence="2">
    <location>
        <begin position="25"/>
        <end position="669"/>
    </location>
</feature>
<feature type="signal peptide" evidence="2">
    <location>
        <begin position="1"/>
        <end position="24"/>
    </location>
</feature>
<dbReference type="PROSITE" id="PS50215">
    <property type="entry name" value="ADAM_MEPRO"/>
    <property type="match status" value="1"/>
</dbReference>
<feature type="compositionally biased region" description="Basic and acidic residues" evidence="1">
    <location>
        <begin position="172"/>
        <end position="182"/>
    </location>
</feature>
<evidence type="ECO:0000259" key="3">
    <source>
        <dbReference type="PROSITE" id="PS50215"/>
    </source>
</evidence>
<feature type="region of interest" description="Disordered" evidence="1">
    <location>
        <begin position="167"/>
        <end position="195"/>
    </location>
</feature>
<protein>
    <recommendedName>
        <fullName evidence="3">Peptidase M12B domain-containing protein</fullName>
    </recommendedName>
</protein>
<feature type="domain" description="Peptidase M12B" evidence="3">
    <location>
        <begin position="201"/>
        <end position="433"/>
    </location>
</feature>
<evidence type="ECO:0000256" key="2">
    <source>
        <dbReference type="SAM" id="SignalP"/>
    </source>
</evidence>
<dbReference type="EMBL" id="JAAQTL010000001">
    <property type="protein sequence ID" value="NID16141.1"/>
    <property type="molecule type" value="Genomic_DNA"/>
</dbReference>
<reference evidence="4 5" key="1">
    <citation type="journal article" date="2006" name="Int. J. Syst. Evol. Microbiol.">
        <title>Dyella yeojuensis sp. nov., isolated from greenhouse soil in Korea.</title>
        <authorList>
            <person name="Kim B.Y."/>
            <person name="Weon H.Y."/>
            <person name="Lee K.H."/>
            <person name="Seok S.J."/>
            <person name="Kwon S.W."/>
            <person name="Go S.J."/>
            <person name="Stackebrandt E."/>
        </authorList>
    </citation>
    <scope>NUCLEOTIDE SEQUENCE [LARGE SCALE GENOMIC DNA]</scope>
    <source>
        <strain evidence="4 5">DSM 17673</strain>
    </source>
</reference>
<keyword evidence="2" id="KW-0732">Signal</keyword>
<evidence type="ECO:0000313" key="5">
    <source>
        <dbReference type="Proteomes" id="UP000518878"/>
    </source>
</evidence>